<evidence type="ECO:0000313" key="3">
    <source>
        <dbReference type="Proteomes" id="UP001596152"/>
    </source>
</evidence>
<comment type="caution">
    <text evidence="2">The sequence shown here is derived from an EMBL/GenBank/DDBJ whole genome shotgun (WGS) entry which is preliminary data.</text>
</comment>
<evidence type="ECO:0000313" key="2">
    <source>
        <dbReference type="EMBL" id="MFC5343684.1"/>
    </source>
</evidence>
<gene>
    <name evidence="2" type="ORF">ACFPIE_07155</name>
</gene>
<organism evidence="2 3">
    <name type="scientific">Brevundimonas staleyi</name>
    <dbReference type="NCBI Taxonomy" id="74326"/>
    <lineage>
        <taxon>Bacteria</taxon>
        <taxon>Pseudomonadati</taxon>
        <taxon>Pseudomonadota</taxon>
        <taxon>Alphaproteobacteria</taxon>
        <taxon>Caulobacterales</taxon>
        <taxon>Caulobacteraceae</taxon>
        <taxon>Brevundimonas</taxon>
    </lineage>
</organism>
<accession>A0ABW0FQL1</accession>
<dbReference type="Proteomes" id="UP001596152">
    <property type="component" value="Unassembled WGS sequence"/>
</dbReference>
<dbReference type="EMBL" id="JBHSLF010000014">
    <property type="protein sequence ID" value="MFC5343684.1"/>
    <property type="molecule type" value="Genomic_DNA"/>
</dbReference>
<dbReference type="PROSITE" id="PS51257">
    <property type="entry name" value="PROKAR_LIPOPROTEIN"/>
    <property type="match status" value="1"/>
</dbReference>
<protein>
    <submittedName>
        <fullName evidence="2">Uncharacterized protein</fullName>
    </submittedName>
</protein>
<evidence type="ECO:0000256" key="1">
    <source>
        <dbReference type="SAM" id="MobiDB-lite"/>
    </source>
</evidence>
<feature type="compositionally biased region" description="Low complexity" evidence="1">
    <location>
        <begin position="56"/>
        <end position="76"/>
    </location>
</feature>
<dbReference type="RefSeq" id="WP_289648158.1">
    <property type="nucleotide sequence ID" value="NZ_CP169082.1"/>
</dbReference>
<name>A0ABW0FQL1_9CAUL</name>
<keyword evidence="3" id="KW-1185">Reference proteome</keyword>
<sequence length="113" mass="11082">MRLPILAAAAAVTLGACQPASEPQPVDAELAPDASAMAPMEAVPAATPEPTPPQAATPAPAASTPAAPAKASASRPAPRPAPAPAPEPTPPPADPMAGHDMSKMDGMTMPPKQ</sequence>
<feature type="compositionally biased region" description="Low complexity" evidence="1">
    <location>
        <begin position="34"/>
        <end position="46"/>
    </location>
</feature>
<proteinExistence type="predicted"/>
<feature type="region of interest" description="Disordered" evidence="1">
    <location>
        <begin position="17"/>
        <end position="113"/>
    </location>
</feature>
<feature type="compositionally biased region" description="Pro residues" evidence="1">
    <location>
        <begin position="77"/>
        <end position="94"/>
    </location>
</feature>
<reference evidence="3" key="1">
    <citation type="journal article" date="2019" name="Int. J. Syst. Evol. Microbiol.">
        <title>The Global Catalogue of Microorganisms (GCM) 10K type strain sequencing project: providing services to taxonomists for standard genome sequencing and annotation.</title>
        <authorList>
            <consortium name="The Broad Institute Genomics Platform"/>
            <consortium name="The Broad Institute Genome Sequencing Center for Infectious Disease"/>
            <person name="Wu L."/>
            <person name="Ma J."/>
        </authorList>
    </citation>
    <scope>NUCLEOTIDE SEQUENCE [LARGE SCALE GENOMIC DNA]</scope>
    <source>
        <strain evidence="3">JCM 12125</strain>
    </source>
</reference>